<dbReference type="FunFam" id="3.30.420.40:FF:000012">
    <property type="entry name" value="tRNA N6-adenosine threonylcarbamoyltransferase"/>
    <property type="match status" value="1"/>
</dbReference>
<sequence>MIILGIETSCDETSVSVLKDGSILSNIVYTQLEHLEYGGVVPEIASRDHIRKLPYVFDSAIFQAGIKLNEIDGIAVTYGPGLVGSLLTGLSYAKGLSFALDVPLIPVNHIEAHLLSPFIEKKFPEDKFLALVVSGGHTELYMVNGIGHYELLGATLDDACGEAFDKVAKLIGIGYPGGPAIEKWAKKAEKSDFSFPVPDPPGLDFSYSGLKTAVLYAYRKLSVVERVEKIPEISLAFMHAAIEGLMKKLIRARDETGIDTIAISGGVSANTYLQKRVKEEFKKVYFPPKGFTSDNAGMIAFTGYLRFSGVPGDLYVRADPNAELWKT</sequence>
<evidence type="ECO:0000256" key="5">
    <source>
        <dbReference type="ARBA" id="ARBA00048117"/>
    </source>
</evidence>
<evidence type="ECO:0000256" key="6">
    <source>
        <dbReference type="HAMAP-Rule" id="MF_01445"/>
    </source>
</evidence>
<keyword evidence="6" id="KW-0408">Iron</keyword>
<keyword evidence="1 6" id="KW-0808">Transferase</keyword>
<dbReference type="PRINTS" id="PR00789">
    <property type="entry name" value="OSIALOPTASE"/>
</dbReference>
<feature type="binding site" evidence="6">
    <location>
        <position position="113"/>
    </location>
    <ligand>
        <name>Fe cation</name>
        <dbReference type="ChEBI" id="CHEBI:24875"/>
    </ligand>
</feature>
<keyword evidence="4 6" id="KW-0012">Acyltransferase</keyword>
<dbReference type="InterPro" id="IPR043129">
    <property type="entry name" value="ATPase_NBD"/>
</dbReference>
<comment type="caution">
    <text evidence="8">The sequence shown here is derived from an EMBL/GenBank/DDBJ whole genome shotgun (WGS) entry which is preliminary data.</text>
</comment>
<comment type="subcellular location">
    <subcellularLocation>
        <location evidence="6">Cytoplasm</location>
    </subcellularLocation>
</comment>
<proteinExistence type="inferred from homology"/>
<feature type="binding site" evidence="6">
    <location>
        <position position="182"/>
    </location>
    <ligand>
        <name>substrate</name>
    </ligand>
</feature>
<keyword evidence="3 6" id="KW-0479">Metal-binding</keyword>
<evidence type="ECO:0000259" key="7">
    <source>
        <dbReference type="Pfam" id="PF00814"/>
    </source>
</evidence>
<dbReference type="NCBIfam" id="TIGR03723">
    <property type="entry name" value="T6A_TsaD_YgjD"/>
    <property type="match status" value="1"/>
</dbReference>
<dbReference type="PANTHER" id="PTHR11735">
    <property type="entry name" value="TRNA N6-ADENOSINE THREONYLCARBAMOYLTRANSFERASE"/>
    <property type="match status" value="1"/>
</dbReference>
<feature type="binding site" evidence="6">
    <location>
        <position position="178"/>
    </location>
    <ligand>
        <name>substrate</name>
    </ligand>
</feature>
<evidence type="ECO:0000256" key="1">
    <source>
        <dbReference type="ARBA" id="ARBA00022679"/>
    </source>
</evidence>
<feature type="binding site" evidence="6">
    <location>
        <position position="109"/>
    </location>
    <ligand>
        <name>Fe cation</name>
        <dbReference type="ChEBI" id="CHEBI:24875"/>
    </ligand>
</feature>
<dbReference type="Proteomes" id="UP000885847">
    <property type="component" value="Unassembled WGS sequence"/>
</dbReference>
<feature type="domain" description="Gcp-like" evidence="7">
    <location>
        <begin position="23"/>
        <end position="301"/>
    </location>
</feature>
<dbReference type="EMBL" id="DQWE01000366">
    <property type="protein sequence ID" value="HDI83662.1"/>
    <property type="molecule type" value="Genomic_DNA"/>
</dbReference>
<accession>A0A7C0ZFT9</accession>
<dbReference type="EC" id="2.3.1.234" evidence="6"/>
<evidence type="ECO:0000256" key="2">
    <source>
        <dbReference type="ARBA" id="ARBA00022694"/>
    </source>
</evidence>
<name>A0A7C0ZFT9_UNCW3</name>
<dbReference type="InterPro" id="IPR022450">
    <property type="entry name" value="TsaD"/>
</dbReference>
<keyword evidence="6" id="KW-0963">Cytoplasm</keyword>
<reference evidence="8" key="1">
    <citation type="journal article" date="2020" name="mSystems">
        <title>Genome- and Community-Level Interaction Insights into Carbon Utilization and Element Cycling Functions of Hydrothermarchaeota in Hydrothermal Sediment.</title>
        <authorList>
            <person name="Zhou Z."/>
            <person name="Liu Y."/>
            <person name="Xu W."/>
            <person name="Pan J."/>
            <person name="Luo Z.H."/>
            <person name="Li M."/>
        </authorList>
    </citation>
    <scope>NUCLEOTIDE SEQUENCE [LARGE SCALE GENOMIC DNA]</scope>
    <source>
        <strain evidence="8">HyVt-102</strain>
    </source>
</reference>
<gene>
    <name evidence="6 8" type="primary">tsaD</name>
    <name evidence="8" type="ORF">ENF18_07730</name>
</gene>
<dbReference type="GO" id="GO:0005506">
    <property type="term" value="F:iron ion binding"/>
    <property type="evidence" value="ECO:0007669"/>
    <property type="project" value="UniProtKB-UniRule"/>
</dbReference>
<evidence type="ECO:0000313" key="8">
    <source>
        <dbReference type="EMBL" id="HDI83662.1"/>
    </source>
</evidence>
<feature type="binding site" evidence="6">
    <location>
        <begin position="132"/>
        <end position="136"/>
    </location>
    <ligand>
        <name>substrate</name>
    </ligand>
</feature>
<evidence type="ECO:0000256" key="4">
    <source>
        <dbReference type="ARBA" id="ARBA00023315"/>
    </source>
</evidence>
<dbReference type="CDD" id="cd24133">
    <property type="entry name" value="ASKHA_NBD_TsaD_bac"/>
    <property type="match status" value="1"/>
</dbReference>
<feature type="binding site" evidence="6">
    <location>
        <position position="294"/>
    </location>
    <ligand>
        <name>Fe cation</name>
        <dbReference type="ChEBI" id="CHEBI:24875"/>
    </ligand>
</feature>
<protein>
    <recommendedName>
        <fullName evidence="6">tRNA N6-adenosine threonylcarbamoyltransferase</fullName>
        <ecNumber evidence="6">2.3.1.234</ecNumber>
    </recommendedName>
    <alternativeName>
        <fullName evidence="6">N6-L-threonylcarbamoyladenine synthase</fullName>
        <shortName evidence="6">t(6)A synthase</shortName>
    </alternativeName>
    <alternativeName>
        <fullName evidence="6">t(6)A37 threonylcarbamoyladenosine biosynthesis protein TsaD</fullName>
    </alternativeName>
    <alternativeName>
        <fullName evidence="6">tRNA threonylcarbamoyladenosine biosynthesis protein TsaD</fullName>
    </alternativeName>
</protein>
<dbReference type="NCBIfam" id="TIGR00329">
    <property type="entry name" value="gcp_kae1"/>
    <property type="match status" value="1"/>
</dbReference>
<comment type="similarity">
    <text evidence="6">Belongs to the KAE1 / TsaD family.</text>
</comment>
<dbReference type="InterPro" id="IPR017861">
    <property type="entry name" value="KAE1/TsaD"/>
</dbReference>
<dbReference type="HAMAP" id="MF_01445">
    <property type="entry name" value="TsaD"/>
    <property type="match status" value="1"/>
</dbReference>
<comment type="cofactor">
    <cofactor evidence="6">
        <name>Fe(2+)</name>
        <dbReference type="ChEBI" id="CHEBI:29033"/>
    </cofactor>
    <text evidence="6">Binds 1 Fe(2+) ion per subunit.</text>
</comment>
<dbReference type="PROSITE" id="PS01016">
    <property type="entry name" value="GLYCOPROTEASE"/>
    <property type="match status" value="1"/>
</dbReference>
<dbReference type="Pfam" id="PF00814">
    <property type="entry name" value="TsaD"/>
    <property type="match status" value="1"/>
</dbReference>
<keyword evidence="2 6" id="KW-0819">tRNA processing</keyword>
<dbReference type="Gene3D" id="3.30.420.40">
    <property type="match status" value="2"/>
</dbReference>
<evidence type="ECO:0000256" key="3">
    <source>
        <dbReference type="ARBA" id="ARBA00022723"/>
    </source>
</evidence>
<dbReference type="PANTHER" id="PTHR11735:SF6">
    <property type="entry name" value="TRNA N6-ADENOSINE THREONYLCARBAMOYLTRANSFERASE, MITOCHONDRIAL"/>
    <property type="match status" value="1"/>
</dbReference>
<comment type="catalytic activity">
    <reaction evidence="5 6">
        <text>L-threonylcarbamoyladenylate + adenosine(37) in tRNA = N(6)-L-threonylcarbamoyladenosine(37) in tRNA + AMP + H(+)</text>
        <dbReference type="Rhea" id="RHEA:37059"/>
        <dbReference type="Rhea" id="RHEA-COMP:10162"/>
        <dbReference type="Rhea" id="RHEA-COMP:10163"/>
        <dbReference type="ChEBI" id="CHEBI:15378"/>
        <dbReference type="ChEBI" id="CHEBI:73682"/>
        <dbReference type="ChEBI" id="CHEBI:74411"/>
        <dbReference type="ChEBI" id="CHEBI:74418"/>
        <dbReference type="ChEBI" id="CHEBI:456215"/>
        <dbReference type="EC" id="2.3.1.234"/>
    </reaction>
</comment>
<comment type="function">
    <text evidence="6">Required for the formation of a threonylcarbamoyl group on adenosine at position 37 (t(6)A37) in tRNAs that read codons beginning with adenine. Is involved in the transfer of the threonylcarbamoyl moiety of threonylcarbamoyl-AMP (TC-AMP) to the N6 group of A37, together with TsaE and TsaB. TsaD likely plays a direct catalytic role in this reaction.</text>
</comment>
<feature type="binding site" evidence="6">
    <location>
        <position position="270"/>
    </location>
    <ligand>
        <name>substrate</name>
    </ligand>
</feature>
<dbReference type="InterPro" id="IPR017860">
    <property type="entry name" value="Peptidase_M22_CS"/>
</dbReference>
<dbReference type="GO" id="GO:0002949">
    <property type="term" value="P:tRNA threonylcarbamoyladenosine modification"/>
    <property type="evidence" value="ECO:0007669"/>
    <property type="project" value="UniProtKB-UniRule"/>
</dbReference>
<dbReference type="GO" id="GO:0005737">
    <property type="term" value="C:cytoplasm"/>
    <property type="evidence" value="ECO:0007669"/>
    <property type="project" value="UniProtKB-SubCell"/>
</dbReference>
<dbReference type="SUPFAM" id="SSF53067">
    <property type="entry name" value="Actin-like ATPase domain"/>
    <property type="match status" value="1"/>
</dbReference>
<dbReference type="InterPro" id="IPR000905">
    <property type="entry name" value="Gcp-like_dom"/>
</dbReference>
<feature type="binding site" evidence="6">
    <location>
        <position position="165"/>
    </location>
    <ligand>
        <name>substrate</name>
    </ligand>
</feature>
<dbReference type="GO" id="GO:0061711">
    <property type="term" value="F:tRNA N(6)-L-threonylcarbamoyladenine synthase activity"/>
    <property type="evidence" value="ECO:0007669"/>
    <property type="project" value="UniProtKB-EC"/>
</dbReference>
<dbReference type="AlphaFoldDB" id="A0A7C0ZFT9"/>
<organism evidence="8">
    <name type="scientific">candidate division WOR-3 bacterium</name>
    <dbReference type="NCBI Taxonomy" id="2052148"/>
    <lineage>
        <taxon>Bacteria</taxon>
        <taxon>Bacteria division WOR-3</taxon>
    </lineage>
</organism>